<dbReference type="AlphaFoldDB" id="A0A8D8E4R9"/>
<feature type="compositionally biased region" description="Basic and acidic residues" evidence="1">
    <location>
        <begin position="16"/>
        <end position="26"/>
    </location>
</feature>
<name>A0A8D8E4R9_CULPI</name>
<accession>A0A8D8E4R9</accession>
<protein>
    <submittedName>
        <fullName evidence="2">(northern house mosquito) hypothetical protein</fullName>
    </submittedName>
</protein>
<organism evidence="2">
    <name type="scientific">Culex pipiens</name>
    <name type="common">House mosquito</name>
    <dbReference type="NCBI Taxonomy" id="7175"/>
    <lineage>
        <taxon>Eukaryota</taxon>
        <taxon>Metazoa</taxon>
        <taxon>Ecdysozoa</taxon>
        <taxon>Arthropoda</taxon>
        <taxon>Hexapoda</taxon>
        <taxon>Insecta</taxon>
        <taxon>Pterygota</taxon>
        <taxon>Neoptera</taxon>
        <taxon>Endopterygota</taxon>
        <taxon>Diptera</taxon>
        <taxon>Nematocera</taxon>
        <taxon>Culicoidea</taxon>
        <taxon>Culicidae</taxon>
        <taxon>Culicinae</taxon>
        <taxon>Culicini</taxon>
        <taxon>Culex</taxon>
        <taxon>Culex</taxon>
    </lineage>
</organism>
<evidence type="ECO:0000256" key="1">
    <source>
        <dbReference type="SAM" id="MobiDB-lite"/>
    </source>
</evidence>
<proteinExistence type="predicted"/>
<dbReference type="EMBL" id="HBUE01290501">
    <property type="protein sequence ID" value="CAG6573724.1"/>
    <property type="molecule type" value="Transcribed_RNA"/>
</dbReference>
<evidence type="ECO:0000313" key="2">
    <source>
        <dbReference type="EMBL" id="CAG6522112.1"/>
    </source>
</evidence>
<dbReference type="EMBL" id="HBUE01184817">
    <property type="protein sequence ID" value="CAG6522112.1"/>
    <property type="molecule type" value="Transcribed_RNA"/>
</dbReference>
<reference evidence="2" key="1">
    <citation type="submission" date="2021-05" db="EMBL/GenBank/DDBJ databases">
        <authorList>
            <person name="Alioto T."/>
            <person name="Alioto T."/>
            <person name="Gomez Garrido J."/>
        </authorList>
    </citation>
    <scope>NUCLEOTIDE SEQUENCE</scope>
</reference>
<feature type="region of interest" description="Disordered" evidence="1">
    <location>
        <begin position="1"/>
        <end position="61"/>
    </location>
</feature>
<feature type="compositionally biased region" description="Pro residues" evidence="1">
    <location>
        <begin position="32"/>
        <end position="44"/>
    </location>
</feature>
<sequence length="103" mass="11451">MHRSIPQPRLQPVPAERPRQRVDQQVRRIGPRPRPGGGPIAPKPGHPRRVPPAQDSQGRGLIRGNVLPGRVPYDGVVHHEDRPVAGLVRWTGLVQSMPWRSLG</sequence>